<sequence>MLFIELADSLDSSTIILRTPLFDAAQIWLALVTPNSTQASTPLFRRLSLFRTGLSKRLSGFQPSNQNHTFMELWSLYRDGAYTTAPSILSLRSMYGVRSTEYDYYTLEIDRQPRSFIDPVPRGASSDRIVRKPPYPAHSKPFKDGAVTNTVGMPTPRPQMGFQHREIRQ</sequence>
<evidence type="ECO:0000313" key="3">
    <source>
        <dbReference type="Proteomes" id="UP001147747"/>
    </source>
</evidence>
<dbReference type="GeneID" id="81370327"/>
<protein>
    <submittedName>
        <fullName evidence="2">Uncharacterized protein</fullName>
    </submittedName>
</protein>
<name>A0A9X0B7L3_9EURO</name>
<proteinExistence type="predicted"/>
<evidence type="ECO:0000313" key="2">
    <source>
        <dbReference type="EMBL" id="KAJ5391220.1"/>
    </source>
</evidence>
<keyword evidence="3" id="KW-1185">Reference proteome</keyword>
<dbReference type="AlphaFoldDB" id="A0A9X0B7L3"/>
<dbReference type="RefSeq" id="XP_056486898.1">
    <property type="nucleotide sequence ID" value="XM_056631347.1"/>
</dbReference>
<evidence type="ECO:0000256" key="1">
    <source>
        <dbReference type="SAM" id="MobiDB-lite"/>
    </source>
</evidence>
<dbReference type="Proteomes" id="UP001147747">
    <property type="component" value="Unassembled WGS sequence"/>
</dbReference>
<accession>A0A9X0B7L3</accession>
<comment type="caution">
    <text evidence="2">The sequence shown here is derived from an EMBL/GenBank/DDBJ whole genome shotgun (WGS) entry which is preliminary data.</text>
</comment>
<dbReference type="EMBL" id="JAPZBU010000008">
    <property type="protein sequence ID" value="KAJ5391220.1"/>
    <property type="molecule type" value="Genomic_DNA"/>
</dbReference>
<feature type="region of interest" description="Disordered" evidence="1">
    <location>
        <begin position="118"/>
        <end position="147"/>
    </location>
</feature>
<gene>
    <name evidence="2" type="ORF">N7509_006710</name>
</gene>
<reference evidence="2" key="2">
    <citation type="journal article" date="2023" name="IMA Fungus">
        <title>Comparative genomic study of the Penicillium genus elucidates a diverse pangenome and 15 lateral gene transfer events.</title>
        <authorList>
            <person name="Petersen C."/>
            <person name="Sorensen T."/>
            <person name="Nielsen M.R."/>
            <person name="Sondergaard T.E."/>
            <person name="Sorensen J.L."/>
            <person name="Fitzpatrick D.A."/>
            <person name="Frisvad J.C."/>
            <person name="Nielsen K.L."/>
        </authorList>
    </citation>
    <scope>NUCLEOTIDE SEQUENCE</scope>
    <source>
        <strain evidence="2">IBT 29677</strain>
    </source>
</reference>
<reference evidence="2" key="1">
    <citation type="submission" date="2022-12" db="EMBL/GenBank/DDBJ databases">
        <authorList>
            <person name="Petersen C."/>
        </authorList>
    </citation>
    <scope>NUCLEOTIDE SEQUENCE</scope>
    <source>
        <strain evidence="2">IBT 29677</strain>
    </source>
</reference>
<organism evidence="2 3">
    <name type="scientific">Penicillium cosmopolitanum</name>
    <dbReference type="NCBI Taxonomy" id="1131564"/>
    <lineage>
        <taxon>Eukaryota</taxon>
        <taxon>Fungi</taxon>
        <taxon>Dikarya</taxon>
        <taxon>Ascomycota</taxon>
        <taxon>Pezizomycotina</taxon>
        <taxon>Eurotiomycetes</taxon>
        <taxon>Eurotiomycetidae</taxon>
        <taxon>Eurotiales</taxon>
        <taxon>Aspergillaceae</taxon>
        <taxon>Penicillium</taxon>
    </lineage>
</organism>